<organism evidence="2 3">
    <name type="scientific">Haladaptatus litoreus</name>
    <dbReference type="NCBI Taxonomy" id="553468"/>
    <lineage>
        <taxon>Archaea</taxon>
        <taxon>Methanobacteriati</taxon>
        <taxon>Methanobacteriota</taxon>
        <taxon>Stenosarchaea group</taxon>
        <taxon>Halobacteria</taxon>
        <taxon>Halobacteriales</taxon>
        <taxon>Haladaptataceae</taxon>
        <taxon>Haladaptatus</taxon>
    </lineage>
</organism>
<dbReference type="RefSeq" id="WP_076429736.1">
    <property type="nucleotide sequence ID" value="NZ_FTNO01000001.1"/>
</dbReference>
<dbReference type="EMBL" id="FTNO01000001">
    <property type="protein sequence ID" value="SIR19671.1"/>
    <property type="molecule type" value="Genomic_DNA"/>
</dbReference>
<dbReference type="OrthoDB" id="247704at2157"/>
<dbReference type="InterPro" id="IPR019546">
    <property type="entry name" value="TAT_signal_bac_arc"/>
</dbReference>
<feature type="region of interest" description="Disordered" evidence="1">
    <location>
        <begin position="269"/>
        <end position="306"/>
    </location>
</feature>
<proteinExistence type="predicted"/>
<keyword evidence="3" id="KW-1185">Reference proteome</keyword>
<feature type="compositionally biased region" description="Polar residues" evidence="1">
    <location>
        <begin position="269"/>
        <end position="288"/>
    </location>
</feature>
<reference evidence="3" key="1">
    <citation type="submission" date="2017-01" db="EMBL/GenBank/DDBJ databases">
        <authorList>
            <person name="Varghese N."/>
            <person name="Submissions S."/>
        </authorList>
    </citation>
    <scope>NUCLEOTIDE SEQUENCE [LARGE SCALE GENOMIC DNA]</scope>
    <source>
        <strain evidence="3">CGMCC 1.7737</strain>
    </source>
</reference>
<sequence length="306" mass="31783">MARDQKRSEKLNRRSFLKTAGAAVTATAGLGVASKGVAANEYETITVGAGETKNITVGSGETFENKLIDQSASGASVMIQAEGSDWTIRNVGFKGGCSAKNFGSFSMIPSVSSGSKGLIENVYMGDGVETNSANEAEPGAVWVNANTPHEGELTFRHVNIQKYANNGLYASGPGAAQGAGAGGPVKVEECYCANNDIANVRLGTPGSYVKDSVIENTDSPVHHPNGPNKRGIWGWYVPITVENCDVSVTDYEAVNGGFHGGEVVVKNSQVEGPTSGSVKTQSVGSNPKTKIPKKVPQSAEQAAKGN</sequence>
<name>A0A1N6YYU3_9EURY</name>
<gene>
    <name evidence="2" type="ORF">SAMN05421858_1784</name>
</gene>
<dbReference type="InterPro" id="IPR006311">
    <property type="entry name" value="TAT_signal"/>
</dbReference>
<dbReference type="InterPro" id="IPR011050">
    <property type="entry name" value="Pectin_lyase_fold/virulence"/>
</dbReference>
<evidence type="ECO:0000256" key="1">
    <source>
        <dbReference type="SAM" id="MobiDB-lite"/>
    </source>
</evidence>
<evidence type="ECO:0000313" key="3">
    <source>
        <dbReference type="Proteomes" id="UP000186914"/>
    </source>
</evidence>
<dbReference type="AlphaFoldDB" id="A0A1N6YYU3"/>
<dbReference type="PROSITE" id="PS51318">
    <property type="entry name" value="TAT"/>
    <property type="match status" value="1"/>
</dbReference>
<dbReference type="SUPFAM" id="SSF51126">
    <property type="entry name" value="Pectin lyase-like"/>
    <property type="match status" value="1"/>
</dbReference>
<accession>A0A1N6YYU3</accession>
<evidence type="ECO:0000313" key="2">
    <source>
        <dbReference type="EMBL" id="SIR19671.1"/>
    </source>
</evidence>
<protein>
    <submittedName>
        <fullName evidence="2">Tat (Twin-arginine translocation) pathway signal sequence</fullName>
    </submittedName>
</protein>
<dbReference type="NCBIfam" id="TIGR01409">
    <property type="entry name" value="TAT_signal_seq"/>
    <property type="match status" value="1"/>
</dbReference>
<dbReference type="Proteomes" id="UP000186914">
    <property type="component" value="Unassembled WGS sequence"/>
</dbReference>